<gene>
    <name evidence="2" type="ORF">V5E97_32120</name>
</gene>
<feature type="region of interest" description="Disordered" evidence="1">
    <location>
        <begin position="1"/>
        <end position="42"/>
    </location>
</feature>
<reference evidence="2" key="1">
    <citation type="submission" date="2024-05" db="EMBL/GenBank/DDBJ databases">
        <title>Planctomycetes of the genus Singulisphaera possess chitinolytic capabilities.</title>
        <authorList>
            <person name="Ivanova A."/>
        </authorList>
    </citation>
    <scope>NUCLEOTIDE SEQUENCE</scope>
    <source>
        <strain evidence="2">Ch08T</strain>
    </source>
</reference>
<dbReference type="InterPro" id="IPR053855">
    <property type="entry name" value="DUF6931"/>
</dbReference>
<evidence type="ECO:0000256" key="1">
    <source>
        <dbReference type="SAM" id="MobiDB-lite"/>
    </source>
</evidence>
<protein>
    <submittedName>
        <fullName evidence="2">Uncharacterized protein</fullName>
    </submittedName>
</protein>
<proteinExistence type="predicted"/>
<dbReference type="AlphaFoldDB" id="A0AAU7CCM4"/>
<dbReference type="Pfam" id="PF22011">
    <property type="entry name" value="DUF6931"/>
    <property type="match status" value="1"/>
</dbReference>
<organism evidence="2">
    <name type="scientific">Singulisphaera sp. Ch08</name>
    <dbReference type="NCBI Taxonomy" id="3120278"/>
    <lineage>
        <taxon>Bacteria</taxon>
        <taxon>Pseudomonadati</taxon>
        <taxon>Planctomycetota</taxon>
        <taxon>Planctomycetia</taxon>
        <taxon>Isosphaerales</taxon>
        <taxon>Isosphaeraceae</taxon>
        <taxon>Singulisphaera</taxon>
    </lineage>
</organism>
<evidence type="ECO:0000313" key="2">
    <source>
        <dbReference type="EMBL" id="XBH02921.1"/>
    </source>
</evidence>
<dbReference type="EMBL" id="CP155447">
    <property type="protein sequence ID" value="XBH02921.1"/>
    <property type="molecule type" value="Genomic_DNA"/>
</dbReference>
<feature type="compositionally biased region" description="Basic and acidic residues" evidence="1">
    <location>
        <begin position="1"/>
        <end position="17"/>
    </location>
</feature>
<sequence length="221" mass="23775">MGRERMEPENGVDRSGPEPDPEPTEQAKPRPIAGGAPPTTVPERTAEEICKNVRMGMRARKLLTAGMKPGQFLTILVENRLYADAIRYMAHALLNREAVWWACLCARAVEADALEAMPVEHRQALGAAVRWVLEPTEANRQAAGRSVEPAGTRTPAGAVARAAAFALGQVEPPSTGNTPPNPTLAARMAAASVLLAAKSSDRLRRSITLGLDVAYGHNRWD</sequence>
<dbReference type="RefSeq" id="WP_406695662.1">
    <property type="nucleotide sequence ID" value="NZ_CP155447.1"/>
</dbReference>
<accession>A0AAU7CCM4</accession>
<name>A0AAU7CCM4_9BACT</name>